<accession>A0A8J2UCA8</accession>
<dbReference type="InterPro" id="IPR050109">
    <property type="entry name" value="HTH-type_TetR-like_transc_reg"/>
</dbReference>
<gene>
    <name evidence="5" type="primary">calR</name>
    <name evidence="5" type="ORF">GCM10011511_21570</name>
</gene>
<evidence type="ECO:0000256" key="3">
    <source>
        <dbReference type="SAM" id="Phobius"/>
    </source>
</evidence>
<organism evidence="5 6">
    <name type="scientific">Puia dinghuensis</name>
    <dbReference type="NCBI Taxonomy" id="1792502"/>
    <lineage>
        <taxon>Bacteria</taxon>
        <taxon>Pseudomonadati</taxon>
        <taxon>Bacteroidota</taxon>
        <taxon>Chitinophagia</taxon>
        <taxon>Chitinophagales</taxon>
        <taxon>Chitinophagaceae</taxon>
        <taxon>Puia</taxon>
    </lineage>
</organism>
<dbReference type="InterPro" id="IPR054422">
    <property type="entry name" value="TetR-like_HI_0893_C"/>
</dbReference>
<keyword evidence="3" id="KW-0472">Membrane</keyword>
<keyword evidence="3" id="KW-1133">Transmembrane helix</keyword>
<keyword evidence="6" id="KW-1185">Reference proteome</keyword>
<dbReference type="Pfam" id="PF00440">
    <property type="entry name" value="TetR_N"/>
    <property type="match status" value="1"/>
</dbReference>
<dbReference type="InterPro" id="IPR009057">
    <property type="entry name" value="Homeodomain-like_sf"/>
</dbReference>
<evidence type="ECO:0000256" key="2">
    <source>
        <dbReference type="PROSITE-ProRule" id="PRU00335"/>
    </source>
</evidence>
<dbReference type="PANTHER" id="PTHR30055">
    <property type="entry name" value="HTH-TYPE TRANSCRIPTIONAL REGULATOR RUTR"/>
    <property type="match status" value="1"/>
</dbReference>
<feature type="domain" description="HTH tetR-type" evidence="4">
    <location>
        <begin position="6"/>
        <end position="66"/>
    </location>
</feature>
<evidence type="ECO:0000256" key="1">
    <source>
        <dbReference type="ARBA" id="ARBA00023125"/>
    </source>
</evidence>
<evidence type="ECO:0000259" key="4">
    <source>
        <dbReference type="PROSITE" id="PS50977"/>
    </source>
</evidence>
<name>A0A8J2UCA8_9BACT</name>
<dbReference type="RefSeq" id="WP_188931362.1">
    <property type="nucleotide sequence ID" value="NZ_BMJC01000002.1"/>
</dbReference>
<keyword evidence="3" id="KW-0812">Transmembrane</keyword>
<sequence length="191" mass="21749">MRLKDEQKIDLFFASTLTLVGQVGLVGLTMPLIAKQSGVAIGTLYIYFKNKDDLIHALYKEVKKRFGATIFIGFSPELPVEEGFRVIWENSLRYTVSNFPEQLFLQQFIASPYKREDQAMAVARPVMAPLAQLLERGQRQGLLKPDTECLIPSLLFGFVQQIAAHIHHTPARLTKTFMDTSFRFLWDAIRG</sequence>
<reference evidence="5" key="1">
    <citation type="journal article" date="2014" name="Int. J. Syst. Evol. Microbiol.">
        <title>Complete genome sequence of Corynebacterium casei LMG S-19264T (=DSM 44701T), isolated from a smear-ripened cheese.</title>
        <authorList>
            <consortium name="US DOE Joint Genome Institute (JGI-PGF)"/>
            <person name="Walter F."/>
            <person name="Albersmeier A."/>
            <person name="Kalinowski J."/>
            <person name="Ruckert C."/>
        </authorList>
    </citation>
    <scope>NUCLEOTIDE SEQUENCE</scope>
    <source>
        <strain evidence="5">CGMCC 1.15448</strain>
    </source>
</reference>
<dbReference type="Proteomes" id="UP000607559">
    <property type="component" value="Unassembled WGS sequence"/>
</dbReference>
<dbReference type="AlphaFoldDB" id="A0A8J2UCA8"/>
<reference evidence="5" key="2">
    <citation type="submission" date="2020-09" db="EMBL/GenBank/DDBJ databases">
        <authorList>
            <person name="Sun Q."/>
            <person name="Zhou Y."/>
        </authorList>
    </citation>
    <scope>NUCLEOTIDE SEQUENCE</scope>
    <source>
        <strain evidence="5">CGMCC 1.15448</strain>
    </source>
</reference>
<dbReference type="EMBL" id="BMJC01000002">
    <property type="protein sequence ID" value="GGA97924.1"/>
    <property type="molecule type" value="Genomic_DNA"/>
</dbReference>
<dbReference type="SUPFAM" id="SSF48498">
    <property type="entry name" value="Tetracyclin repressor-like, C-terminal domain"/>
    <property type="match status" value="1"/>
</dbReference>
<dbReference type="PROSITE" id="PS01081">
    <property type="entry name" value="HTH_TETR_1"/>
    <property type="match status" value="1"/>
</dbReference>
<dbReference type="InterPro" id="IPR001647">
    <property type="entry name" value="HTH_TetR"/>
</dbReference>
<dbReference type="Gene3D" id="1.10.357.10">
    <property type="entry name" value="Tetracycline Repressor, domain 2"/>
    <property type="match status" value="1"/>
</dbReference>
<evidence type="ECO:0000313" key="5">
    <source>
        <dbReference type="EMBL" id="GGA97924.1"/>
    </source>
</evidence>
<feature type="DNA-binding region" description="H-T-H motif" evidence="2">
    <location>
        <begin position="29"/>
        <end position="48"/>
    </location>
</feature>
<dbReference type="PROSITE" id="PS50977">
    <property type="entry name" value="HTH_TETR_2"/>
    <property type="match status" value="1"/>
</dbReference>
<dbReference type="SUPFAM" id="SSF46689">
    <property type="entry name" value="Homeodomain-like"/>
    <property type="match status" value="1"/>
</dbReference>
<evidence type="ECO:0000313" key="6">
    <source>
        <dbReference type="Proteomes" id="UP000607559"/>
    </source>
</evidence>
<keyword evidence="1 2" id="KW-0238">DNA-binding</keyword>
<feature type="transmembrane region" description="Helical" evidence="3">
    <location>
        <begin position="12"/>
        <end position="34"/>
    </location>
</feature>
<dbReference type="InterPro" id="IPR023772">
    <property type="entry name" value="DNA-bd_HTH_TetR-type_CS"/>
</dbReference>
<protein>
    <submittedName>
        <fullName evidence="5">TetR family transcriptional regulator</fullName>
    </submittedName>
</protein>
<dbReference type="GO" id="GO:0003677">
    <property type="term" value="F:DNA binding"/>
    <property type="evidence" value="ECO:0007669"/>
    <property type="project" value="UniProtKB-UniRule"/>
</dbReference>
<proteinExistence type="predicted"/>
<comment type="caution">
    <text evidence="5">The sequence shown here is derived from an EMBL/GenBank/DDBJ whole genome shotgun (WGS) entry which is preliminary data.</text>
</comment>
<dbReference type="InterPro" id="IPR036271">
    <property type="entry name" value="Tet_transcr_reg_TetR-rel_C_sf"/>
</dbReference>
<dbReference type="Pfam" id="PF22604">
    <property type="entry name" value="TetR_HI_0893_C"/>
    <property type="match status" value="1"/>
</dbReference>